<evidence type="ECO:0000256" key="3">
    <source>
        <dbReference type="ARBA" id="ARBA00023125"/>
    </source>
</evidence>
<evidence type="ECO:0000313" key="6">
    <source>
        <dbReference type="EMBL" id="EAR49523.1"/>
    </source>
</evidence>
<dbReference type="GO" id="GO:0003700">
    <property type="term" value="F:DNA-binding transcription factor activity"/>
    <property type="evidence" value="ECO:0007669"/>
    <property type="project" value="InterPro"/>
</dbReference>
<dbReference type="Proteomes" id="UP000003635">
    <property type="component" value="Unassembled WGS sequence"/>
</dbReference>
<evidence type="ECO:0000313" key="7">
    <source>
        <dbReference type="Proteomes" id="UP000003635"/>
    </source>
</evidence>
<dbReference type="PANTHER" id="PTHR30579">
    <property type="entry name" value="TRANSCRIPTIONAL REGULATOR"/>
    <property type="match status" value="1"/>
</dbReference>
<organism evidence="6 7">
    <name type="scientific">Oceanicola granulosus (strain ATCC BAA-861 / DSM 15982 / KCTC 12143 / HTCC2516)</name>
    <dbReference type="NCBI Taxonomy" id="314256"/>
    <lineage>
        <taxon>Bacteria</taxon>
        <taxon>Pseudomonadati</taxon>
        <taxon>Pseudomonadota</taxon>
        <taxon>Alphaproteobacteria</taxon>
        <taxon>Rhodobacterales</taxon>
        <taxon>Roseobacteraceae</taxon>
        <taxon>Oceanicola</taxon>
    </lineage>
</organism>
<evidence type="ECO:0000259" key="5">
    <source>
        <dbReference type="PROSITE" id="PS50931"/>
    </source>
</evidence>
<keyword evidence="4" id="KW-0804">Transcription</keyword>
<dbReference type="EMBL" id="AAOT01000063">
    <property type="protein sequence ID" value="EAR49523.1"/>
    <property type="molecule type" value="Genomic_DNA"/>
</dbReference>
<dbReference type="RefSeq" id="WP_007254140.1">
    <property type="nucleotide sequence ID" value="NZ_CH724107.1"/>
</dbReference>
<reference evidence="6 7" key="1">
    <citation type="journal article" date="2010" name="J. Bacteriol.">
        <title>Genome sequences of Oceanicola granulosus HTCC2516(T) and Oceanicola batsensis HTCC2597(TDelta).</title>
        <authorList>
            <person name="Thrash J.C."/>
            <person name="Cho J.C."/>
            <person name="Vergin K.L."/>
            <person name="Giovannoni S.J."/>
        </authorList>
    </citation>
    <scope>NUCLEOTIDE SEQUENCE [LARGE SCALE GENOMIC DNA]</scope>
    <source>
        <strain evidence="7">ATCC BAA-861 / DSM 15982 / KCTC 12143 / HTCC2516</strain>
    </source>
</reference>
<keyword evidence="2" id="KW-0805">Transcription regulation</keyword>
<dbReference type="Gene3D" id="1.10.10.10">
    <property type="entry name" value="Winged helix-like DNA-binding domain superfamily/Winged helix DNA-binding domain"/>
    <property type="match status" value="1"/>
</dbReference>
<dbReference type="InterPro" id="IPR036388">
    <property type="entry name" value="WH-like_DNA-bd_sf"/>
</dbReference>
<proteinExistence type="inferred from homology"/>
<dbReference type="HOGENOM" id="CLU_039613_1_4_5"/>
<dbReference type="InterPro" id="IPR000847">
    <property type="entry name" value="LysR_HTH_N"/>
</dbReference>
<name>Q2CA14_OCEGH</name>
<evidence type="ECO:0000256" key="2">
    <source>
        <dbReference type="ARBA" id="ARBA00023015"/>
    </source>
</evidence>
<dbReference type="Pfam" id="PF03466">
    <property type="entry name" value="LysR_substrate"/>
    <property type="match status" value="1"/>
</dbReference>
<dbReference type="SUPFAM" id="SSF53850">
    <property type="entry name" value="Periplasmic binding protein-like II"/>
    <property type="match status" value="1"/>
</dbReference>
<dbReference type="Pfam" id="PF00126">
    <property type="entry name" value="HTH_1"/>
    <property type="match status" value="1"/>
</dbReference>
<dbReference type="PROSITE" id="PS50931">
    <property type="entry name" value="HTH_LYSR"/>
    <property type="match status" value="1"/>
</dbReference>
<accession>Q2CA14</accession>
<evidence type="ECO:0000256" key="4">
    <source>
        <dbReference type="ARBA" id="ARBA00023163"/>
    </source>
</evidence>
<dbReference type="STRING" id="314256.OG2516_03053"/>
<dbReference type="eggNOG" id="COG0583">
    <property type="taxonomic scope" value="Bacteria"/>
</dbReference>
<protein>
    <submittedName>
        <fullName evidence="6">Transcriptional regulator, LysR family protein</fullName>
    </submittedName>
</protein>
<feature type="domain" description="HTH lysR-type" evidence="5">
    <location>
        <begin position="5"/>
        <end position="62"/>
    </location>
</feature>
<dbReference type="Gene3D" id="3.40.190.10">
    <property type="entry name" value="Periplasmic binding protein-like II"/>
    <property type="match status" value="2"/>
</dbReference>
<dbReference type="PRINTS" id="PR00039">
    <property type="entry name" value="HTHLYSR"/>
</dbReference>
<comment type="caution">
    <text evidence="6">The sequence shown here is derived from an EMBL/GenBank/DDBJ whole genome shotgun (WGS) entry which is preliminary data.</text>
</comment>
<dbReference type="SUPFAM" id="SSF46785">
    <property type="entry name" value="Winged helix' DNA-binding domain"/>
    <property type="match status" value="1"/>
</dbReference>
<dbReference type="InterPro" id="IPR036390">
    <property type="entry name" value="WH_DNA-bd_sf"/>
</dbReference>
<dbReference type="InterPro" id="IPR005119">
    <property type="entry name" value="LysR_subst-bd"/>
</dbReference>
<dbReference type="AlphaFoldDB" id="Q2CA14"/>
<keyword evidence="3" id="KW-0238">DNA-binding</keyword>
<dbReference type="InterPro" id="IPR050176">
    <property type="entry name" value="LTTR"/>
</dbReference>
<dbReference type="OrthoDB" id="8097684at2"/>
<keyword evidence="7" id="KW-1185">Reference proteome</keyword>
<gene>
    <name evidence="6" type="ORF">OG2516_03053</name>
</gene>
<dbReference type="PANTHER" id="PTHR30579:SF7">
    <property type="entry name" value="HTH-TYPE TRANSCRIPTIONAL REGULATOR LRHA-RELATED"/>
    <property type="match status" value="1"/>
</dbReference>
<comment type="similarity">
    <text evidence="1">Belongs to the LysR transcriptional regulatory family.</text>
</comment>
<dbReference type="GO" id="GO:0003677">
    <property type="term" value="F:DNA binding"/>
    <property type="evidence" value="ECO:0007669"/>
    <property type="project" value="UniProtKB-KW"/>
</dbReference>
<sequence length="284" mass="31136">MPRNLDLTAVRSFVATAEAGGVTRAAGLLHLTQSAVSMQIKRLEESLDCRLFDRGGRGFGLTNAGEQLLSHARKMLAINDDIFHRLTSKEFEGEITLGVPHDIVFPHIPEVLRRYAVEFPNMKVQLVSSFTSVLKEQFRRGEADLILTTEDELDAGGETLVRKRLEWLGAPDGAAWRARPLRLAFERRCIFRHGILRELDSAGIPWEMAIDSETARSVDATVSADLAVTARLEGTAPHYLQPIAHGGSLPGLTEMRVNLYLADQGQGPAAEGLGQLIRAAYANG</sequence>
<dbReference type="FunFam" id="1.10.10.10:FF:000001">
    <property type="entry name" value="LysR family transcriptional regulator"/>
    <property type="match status" value="1"/>
</dbReference>
<evidence type="ECO:0000256" key="1">
    <source>
        <dbReference type="ARBA" id="ARBA00009437"/>
    </source>
</evidence>